<organism evidence="1 2">
    <name type="scientific">Cuscuta epithymum</name>
    <dbReference type="NCBI Taxonomy" id="186058"/>
    <lineage>
        <taxon>Eukaryota</taxon>
        <taxon>Viridiplantae</taxon>
        <taxon>Streptophyta</taxon>
        <taxon>Embryophyta</taxon>
        <taxon>Tracheophyta</taxon>
        <taxon>Spermatophyta</taxon>
        <taxon>Magnoliopsida</taxon>
        <taxon>eudicotyledons</taxon>
        <taxon>Gunneridae</taxon>
        <taxon>Pentapetalae</taxon>
        <taxon>asterids</taxon>
        <taxon>lamiids</taxon>
        <taxon>Solanales</taxon>
        <taxon>Convolvulaceae</taxon>
        <taxon>Cuscuteae</taxon>
        <taxon>Cuscuta</taxon>
        <taxon>Cuscuta subgen. Cuscuta</taxon>
    </lineage>
</organism>
<evidence type="ECO:0000313" key="2">
    <source>
        <dbReference type="Proteomes" id="UP001152523"/>
    </source>
</evidence>
<dbReference type="AlphaFoldDB" id="A0AAV0D7Q9"/>
<keyword evidence="2" id="KW-1185">Reference proteome</keyword>
<name>A0AAV0D7Q9_9ASTE</name>
<dbReference type="Proteomes" id="UP001152523">
    <property type="component" value="Unassembled WGS sequence"/>
</dbReference>
<gene>
    <name evidence="1" type="ORF">CEPIT_LOCUS13132</name>
</gene>
<comment type="caution">
    <text evidence="1">The sequence shown here is derived from an EMBL/GenBank/DDBJ whole genome shotgun (WGS) entry which is preliminary data.</text>
</comment>
<reference evidence="1" key="1">
    <citation type="submission" date="2022-07" db="EMBL/GenBank/DDBJ databases">
        <authorList>
            <person name="Macas J."/>
            <person name="Novak P."/>
            <person name="Neumann P."/>
        </authorList>
    </citation>
    <scope>NUCLEOTIDE SEQUENCE</scope>
</reference>
<dbReference type="EMBL" id="CAMAPF010000083">
    <property type="protein sequence ID" value="CAH9095060.1"/>
    <property type="molecule type" value="Genomic_DNA"/>
</dbReference>
<evidence type="ECO:0000313" key="1">
    <source>
        <dbReference type="EMBL" id="CAH9095060.1"/>
    </source>
</evidence>
<accession>A0AAV0D7Q9</accession>
<sequence length="126" mass="13737">MHCSIARSGLRRTTLQGKFATPEMERKLWDGSSVNGGWMVIGGWAAGGRSTSNNVLALRSGGHLLQAGVLDRRLCSHAGILWKKAMLEGGRWLDGGLTAGWLRGWRGARLEVVARVDENGWKVKVL</sequence>
<proteinExistence type="predicted"/>
<protein>
    <submittedName>
        <fullName evidence="1">Uncharacterized protein</fullName>
    </submittedName>
</protein>